<keyword evidence="8" id="KW-1185">Reference proteome</keyword>
<keyword evidence="4 5" id="KW-0143">Chaperone</keyword>
<dbReference type="SUPFAM" id="SSF69287">
    <property type="entry name" value="Urease metallochaperone UreE, N-terminal domain"/>
    <property type="match status" value="1"/>
</dbReference>
<dbReference type="InterPro" id="IPR004029">
    <property type="entry name" value="UreE_N"/>
</dbReference>
<keyword evidence="2 5" id="KW-0963">Cytoplasm</keyword>
<dbReference type="KEGG" id="clt:CM240_1771"/>
<dbReference type="EMBL" id="HG917868">
    <property type="protein sequence ID" value="CDM68929.1"/>
    <property type="molecule type" value="Genomic_DNA"/>
</dbReference>
<dbReference type="GO" id="GO:0016151">
    <property type="term" value="F:nickel cation binding"/>
    <property type="evidence" value="ECO:0007669"/>
    <property type="project" value="UniProtKB-UniRule"/>
</dbReference>
<dbReference type="STRING" id="1216932.CM240_1771"/>
<dbReference type="GO" id="GO:0006457">
    <property type="term" value="P:protein folding"/>
    <property type="evidence" value="ECO:0007669"/>
    <property type="project" value="InterPro"/>
</dbReference>
<dbReference type="AlphaFoldDB" id="W6RZB3"/>
<dbReference type="Proteomes" id="UP000019426">
    <property type="component" value="Chromosome M2/40_rep1"/>
</dbReference>
<evidence type="ECO:0000256" key="2">
    <source>
        <dbReference type="ARBA" id="ARBA00022490"/>
    </source>
</evidence>
<accession>W6RZB3</accession>
<dbReference type="SMART" id="SM00988">
    <property type="entry name" value="UreE_N"/>
    <property type="match status" value="1"/>
</dbReference>
<comment type="similarity">
    <text evidence="5">Belongs to the UreE family.</text>
</comment>
<evidence type="ECO:0000256" key="4">
    <source>
        <dbReference type="ARBA" id="ARBA00023186"/>
    </source>
</evidence>
<dbReference type="GO" id="GO:0005737">
    <property type="term" value="C:cytoplasm"/>
    <property type="evidence" value="ECO:0007669"/>
    <property type="project" value="UniProtKB-SubCell"/>
</dbReference>
<proteinExistence type="inferred from homology"/>
<feature type="domain" description="UreE urease accessory N-terminal" evidence="6">
    <location>
        <begin position="6"/>
        <end position="70"/>
    </location>
</feature>
<evidence type="ECO:0000256" key="1">
    <source>
        <dbReference type="ARBA" id="ARBA00004496"/>
    </source>
</evidence>
<dbReference type="GO" id="GO:0065003">
    <property type="term" value="P:protein-containing complex assembly"/>
    <property type="evidence" value="ECO:0007669"/>
    <property type="project" value="InterPro"/>
</dbReference>
<comment type="subcellular location">
    <subcellularLocation>
        <location evidence="1 5">Cytoplasm</location>
    </subcellularLocation>
</comment>
<reference evidence="7 8" key="1">
    <citation type="submission" date="2013-11" db="EMBL/GenBank/DDBJ databases">
        <title>Complete genome sequence of Clostridum sp. M2/40.</title>
        <authorList>
            <person name="Wibberg D."/>
            <person name="Puehler A."/>
            <person name="Schlueter A."/>
        </authorList>
    </citation>
    <scope>NUCLEOTIDE SEQUENCE [LARGE SCALE GENOMIC DNA]</scope>
    <source>
        <strain evidence="8">M2/40</strain>
    </source>
</reference>
<dbReference type="InterPro" id="IPR012406">
    <property type="entry name" value="UreE"/>
</dbReference>
<sequence>MVFDKVIGNINEIDNLDEYHVETIYLNSEDLLKRILRVTSDHNREYGITLENGEKLIDGDILYNKDKKLIVVKVNSEDVLVIEPSTITEMGIIAHALGNRHLQAQFEDDKMIIQYDRLVEEELKRDNINYSRKKITLKKAFKHVEFAHRH</sequence>
<dbReference type="Gene3D" id="2.60.260.20">
    <property type="entry name" value="Urease metallochaperone UreE, N-terminal domain"/>
    <property type="match status" value="1"/>
</dbReference>
<protein>
    <recommendedName>
        <fullName evidence="5">Urease accessory protein UreE</fullName>
    </recommendedName>
</protein>
<dbReference type="HAMAP" id="MF_00822">
    <property type="entry name" value="UreE"/>
    <property type="match status" value="1"/>
</dbReference>
<dbReference type="InterPro" id="IPR036118">
    <property type="entry name" value="UreE_N_sf"/>
</dbReference>
<dbReference type="PIRSF" id="PIRSF036402">
    <property type="entry name" value="Ureas_acces_UreE"/>
    <property type="match status" value="1"/>
</dbReference>
<comment type="function">
    <text evidence="5">Involved in urease metallocenter assembly. Binds nickel. Probably functions as a nickel donor during metallocenter assembly.</text>
</comment>
<dbReference type="SUPFAM" id="SSF69737">
    <property type="entry name" value="Urease metallochaperone UreE, C-terminal domain"/>
    <property type="match status" value="1"/>
</dbReference>
<dbReference type="RefSeq" id="WP_044038457.1">
    <property type="nucleotide sequence ID" value="NZ_HG917868.1"/>
</dbReference>
<organism evidence="7 8">
    <name type="scientific">Clostridium bornimense</name>
    <dbReference type="NCBI Taxonomy" id="1216932"/>
    <lineage>
        <taxon>Bacteria</taxon>
        <taxon>Bacillati</taxon>
        <taxon>Bacillota</taxon>
        <taxon>Clostridia</taxon>
        <taxon>Eubacteriales</taxon>
        <taxon>Clostridiaceae</taxon>
        <taxon>Clostridium</taxon>
    </lineage>
</organism>
<evidence type="ECO:0000256" key="3">
    <source>
        <dbReference type="ARBA" id="ARBA00022596"/>
    </source>
</evidence>
<evidence type="ECO:0000256" key="5">
    <source>
        <dbReference type="HAMAP-Rule" id="MF_00822"/>
    </source>
</evidence>
<dbReference type="Gene3D" id="3.30.70.790">
    <property type="entry name" value="UreE, C-terminal domain"/>
    <property type="match status" value="1"/>
</dbReference>
<gene>
    <name evidence="5" type="primary">ureE</name>
    <name evidence="7" type="ORF">CM240_1771</name>
</gene>
<dbReference type="InterPro" id="IPR007864">
    <property type="entry name" value="UreE_C_dom"/>
</dbReference>
<name>W6RZB3_9CLOT</name>
<dbReference type="GO" id="GO:0019627">
    <property type="term" value="P:urea metabolic process"/>
    <property type="evidence" value="ECO:0007669"/>
    <property type="project" value="InterPro"/>
</dbReference>
<dbReference type="OrthoDB" id="9810882at2"/>
<keyword evidence="3 5" id="KW-0533">Nickel</keyword>
<dbReference type="HOGENOM" id="CLU_093757_3_1_9"/>
<dbReference type="GO" id="GO:0051082">
    <property type="term" value="F:unfolded protein binding"/>
    <property type="evidence" value="ECO:0007669"/>
    <property type="project" value="UniProtKB-UniRule"/>
</dbReference>
<dbReference type="eggNOG" id="COG2371">
    <property type="taxonomic scope" value="Bacteria"/>
</dbReference>
<evidence type="ECO:0000313" key="8">
    <source>
        <dbReference type="Proteomes" id="UP000019426"/>
    </source>
</evidence>
<evidence type="ECO:0000313" key="7">
    <source>
        <dbReference type="EMBL" id="CDM68929.1"/>
    </source>
</evidence>
<dbReference type="CDD" id="cd00571">
    <property type="entry name" value="UreE"/>
    <property type="match status" value="1"/>
</dbReference>
<dbReference type="PATRIC" id="fig|1216932.3.peg.1765"/>
<dbReference type="Pfam" id="PF05194">
    <property type="entry name" value="UreE_C"/>
    <property type="match status" value="1"/>
</dbReference>
<evidence type="ECO:0000259" key="6">
    <source>
        <dbReference type="SMART" id="SM00988"/>
    </source>
</evidence>
<dbReference type="Pfam" id="PF02814">
    <property type="entry name" value="UreE_N"/>
    <property type="match status" value="1"/>
</dbReference>